<keyword evidence="1" id="KW-0472">Membrane</keyword>
<evidence type="ECO:0000313" key="3">
    <source>
        <dbReference type="Proteomes" id="UP000469440"/>
    </source>
</evidence>
<keyword evidence="1" id="KW-0812">Transmembrane</keyword>
<reference evidence="2 3" key="1">
    <citation type="submission" date="2019-09" db="EMBL/GenBank/DDBJ databases">
        <title>Genome sequence of Clostridium sp. EA1.</title>
        <authorList>
            <person name="Poehlein A."/>
            <person name="Bengelsdorf F.R."/>
            <person name="Daniel R."/>
        </authorList>
    </citation>
    <scope>NUCLEOTIDE SEQUENCE [LARGE SCALE GENOMIC DNA]</scope>
    <source>
        <strain evidence="2 3">EA1</strain>
    </source>
</reference>
<dbReference type="RefSeq" id="WP_156989565.1">
    <property type="nucleotide sequence ID" value="NZ_VWXL01000010.1"/>
</dbReference>
<feature type="transmembrane region" description="Helical" evidence="1">
    <location>
        <begin position="156"/>
        <end position="189"/>
    </location>
</feature>
<dbReference type="PANTHER" id="PTHR37813">
    <property type="entry name" value="FELS-2 PROPHAGE PROTEIN"/>
    <property type="match status" value="1"/>
</dbReference>
<dbReference type="Proteomes" id="UP000469440">
    <property type="component" value="Unassembled WGS sequence"/>
</dbReference>
<proteinExistence type="predicted"/>
<dbReference type="SUPFAM" id="SSF74748">
    <property type="entry name" value="Variable surface antigen VlsE"/>
    <property type="match status" value="1"/>
</dbReference>
<name>A0A6N8HUX6_9FIRM</name>
<keyword evidence="1" id="KW-1133">Transmembrane helix</keyword>
<dbReference type="AlphaFoldDB" id="A0A6N8HUX6"/>
<gene>
    <name evidence="2" type="ORF">CAFE_02320</name>
</gene>
<evidence type="ECO:0000256" key="1">
    <source>
        <dbReference type="SAM" id="Phobius"/>
    </source>
</evidence>
<accession>A0A6N8HUX6</accession>
<dbReference type="OrthoDB" id="9780715at2"/>
<dbReference type="PANTHER" id="PTHR37813:SF1">
    <property type="entry name" value="FELS-2 PROPHAGE PROTEIN"/>
    <property type="match status" value="1"/>
</dbReference>
<comment type="caution">
    <text evidence="2">The sequence shown here is derived from an EMBL/GenBank/DDBJ whole genome shotgun (WGS) entry which is preliminary data.</text>
</comment>
<organism evidence="2 3">
    <name type="scientific">Caproicibacter fermentans</name>
    <dbReference type="NCBI Taxonomy" id="2576756"/>
    <lineage>
        <taxon>Bacteria</taxon>
        <taxon>Bacillati</taxon>
        <taxon>Bacillota</taxon>
        <taxon>Clostridia</taxon>
        <taxon>Eubacteriales</taxon>
        <taxon>Acutalibacteraceae</taxon>
        <taxon>Caproicibacter</taxon>
    </lineage>
</organism>
<keyword evidence="3" id="KW-1185">Reference proteome</keyword>
<dbReference type="Gene3D" id="1.20.120.20">
    <property type="entry name" value="Apolipoprotein"/>
    <property type="match status" value="1"/>
</dbReference>
<dbReference type="EMBL" id="VWXL01000010">
    <property type="protein sequence ID" value="MVB09576.1"/>
    <property type="molecule type" value="Genomic_DNA"/>
</dbReference>
<evidence type="ECO:0000313" key="2">
    <source>
        <dbReference type="EMBL" id="MVB09576.1"/>
    </source>
</evidence>
<protein>
    <submittedName>
        <fullName evidence="2">Uncharacterized protein</fullName>
    </submittedName>
</protein>
<sequence length="553" mass="58954">MADNTEDIALSYQMNTDSLLAEAAQAGKEAAEQLNTSLTAALSGLGDRIAGSLQNEIGTAFRQVLPVFSSATQTINGSLNQIIVSLQSLGAAVSQNLGAAQGQKAQGFSSALQSAFASVPGVVQNVVDQLGNFNTVHQAFETLKSLKINFEPLKKAFIGISSVVSGSALPILAFAAAVTAIALIATLIMKNWEPISAFFKNLWNDLVTGMTNLWNTITGIVKKVVQPLIQAIMTPFDGLQASFSRIFAGIQKIFTGAFTVLKNVLMAPILVICDLITGNFGKIGPDLQKIWANITKGIRQVWTGIQQYFTGLLTAIATIFKNTWNGFISVVTTIGAKIKTSITTLWNSIISWFSSLPETLKNIGANMFNSMKNGVESTVHTVVDSVKSGIGAAIDWIKNLPKEAIQWGRDIIGGIADGIRNAAKAVGDAVNGVAKDIRKFLHFSVPDEGPLVDFPDWMPDMMKGLASGIRENKSLVTAALQDLTGTMTLSLSAVPAGAYSGSQQPGAVSASGRTGPTIDYHPVFQSPKALSYGEVARQERMNAQRLSLCLRRR</sequence>